<comment type="caution">
    <text evidence="1">The sequence shown here is derived from an EMBL/GenBank/DDBJ whole genome shotgun (WGS) entry which is preliminary data.</text>
</comment>
<name>A0ACB5PXJ0_9BACT</name>
<evidence type="ECO:0000313" key="1">
    <source>
        <dbReference type="EMBL" id="GGF81771.1"/>
    </source>
</evidence>
<dbReference type="Proteomes" id="UP000605392">
    <property type="component" value="Unassembled WGS sequence"/>
</dbReference>
<protein>
    <submittedName>
        <fullName evidence="1">Uncharacterized protein</fullName>
    </submittedName>
</protein>
<keyword evidence="2" id="KW-1185">Reference proteome</keyword>
<sequence>MMNDTGGLATQPYAIFTRPSTVAAGSILLRRRTGPLMNSTSRPFSSALYVALFISLVTGTSCDREPRTTQYSHYKVAGTAKLSVFIDSVVADRGTVDNALYMELMTKTDTFLVKPIDQELSFPQLQDSLTQVNLYYQDWYVKLQGQVVRNEYPALYFPHKEAIITIDTYPFEHRQAQVWLKQKKERVYYEIRFAKEGRFFSTSLAPDLRQ</sequence>
<evidence type="ECO:0000313" key="2">
    <source>
        <dbReference type="Proteomes" id="UP000605392"/>
    </source>
</evidence>
<accession>A0ACB5PXJ0</accession>
<organism evidence="1 2">
    <name type="scientific">Hymenobacter qilianensis</name>
    <dbReference type="NCBI Taxonomy" id="1385715"/>
    <lineage>
        <taxon>Bacteria</taxon>
        <taxon>Pseudomonadati</taxon>
        <taxon>Bacteroidota</taxon>
        <taxon>Cytophagia</taxon>
        <taxon>Cytophagales</taxon>
        <taxon>Hymenobacteraceae</taxon>
        <taxon>Hymenobacter</taxon>
    </lineage>
</organism>
<gene>
    <name evidence="1" type="ORF">GCM10011375_40880</name>
</gene>
<proteinExistence type="predicted"/>
<dbReference type="EMBL" id="BMFN01000008">
    <property type="protein sequence ID" value="GGF81771.1"/>
    <property type="molecule type" value="Genomic_DNA"/>
</dbReference>
<reference evidence="1 2" key="1">
    <citation type="journal article" date="2019" name="Int. J. Syst. Evol. Microbiol.">
        <title>The Global Catalogue of Microorganisms (GCM) 10K type strain sequencing project: providing services to taxonomists for standard genome sequencing and annotation.</title>
        <authorList>
            <consortium name="The Broad Institute Genomics Platform"/>
            <consortium name="The Broad Institute Genome Sequencing Center for Infectious Disease"/>
            <person name="Wu L."/>
            <person name="Ma J."/>
        </authorList>
    </citation>
    <scope>NUCLEOTIDE SEQUENCE [LARGE SCALE GENOMIC DNA]</scope>
    <source>
        <strain evidence="1 2">CGMCC 1.12720</strain>
    </source>
</reference>